<feature type="non-terminal residue" evidence="2">
    <location>
        <position position="88"/>
    </location>
</feature>
<reference evidence="2 3" key="1">
    <citation type="journal article" date="2021" name="Nat. Plants">
        <title>The Taxus genome provides insights into paclitaxel biosynthesis.</title>
        <authorList>
            <person name="Xiong X."/>
            <person name="Gou J."/>
            <person name="Liao Q."/>
            <person name="Li Y."/>
            <person name="Zhou Q."/>
            <person name="Bi G."/>
            <person name="Li C."/>
            <person name="Du R."/>
            <person name="Wang X."/>
            <person name="Sun T."/>
            <person name="Guo L."/>
            <person name="Liang H."/>
            <person name="Lu P."/>
            <person name="Wu Y."/>
            <person name="Zhang Z."/>
            <person name="Ro D.K."/>
            <person name="Shang Y."/>
            <person name="Huang S."/>
            <person name="Yan J."/>
        </authorList>
    </citation>
    <scope>NUCLEOTIDE SEQUENCE [LARGE SCALE GENOMIC DNA]</scope>
    <source>
        <strain evidence="2">Ta-2019</strain>
    </source>
</reference>
<dbReference type="AlphaFoldDB" id="A0AA38FWH0"/>
<comment type="caution">
    <text evidence="2">The sequence shown here is derived from an EMBL/GenBank/DDBJ whole genome shotgun (WGS) entry which is preliminary data.</text>
</comment>
<name>A0AA38FWH0_TAXCH</name>
<gene>
    <name evidence="2" type="ORF">KI387_026533</name>
</gene>
<dbReference type="Proteomes" id="UP000824469">
    <property type="component" value="Unassembled WGS sequence"/>
</dbReference>
<protein>
    <submittedName>
        <fullName evidence="2">Uncharacterized protein</fullName>
    </submittedName>
</protein>
<accession>A0AA38FWH0</accession>
<sequence>LEDGPIRIPAPEDPEHEVERESASMVRKISYYKEFLQTLQDEMKKVDQALNIYAALKAVIRIRIMIEDNEVLKEIKDETLGHKERLAL</sequence>
<feature type="region of interest" description="Disordered" evidence="1">
    <location>
        <begin position="1"/>
        <end position="20"/>
    </location>
</feature>
<evidence type="ECO:0000313" key="3">
    <source>
        <dbReference type="Proteomes" id="UP000824469"/>
    </source>
</evidence>
<feature type="non-terminal residue" evidence="2">
    <location>
        <position position="1"/>
    </location>
</feature>
<keyword evidence="3" id="KW-1185">Reference proteome</keyword>
<proteinExistence type="predicted"/>
<organism evidence="2 3">
    <name type="scientific">Taxus chinensis</name>
    <name type="common">Chinese yew</name>
    <name type="synonym">Taxus wallichiana var. chinensis</name>
    <dbReference type="NCBI Taxonomy" id="29808"/>
    <lineage>
        <taxon>Eukaryota</taxon>
        <taxon>Viridiplantae</taxon>
        <taxon>Streptophyta</taxon>
        <taxon>Embryophyta</taxon>
        <taxon>Tracheophyta</taxon>
        <taxon>Spermatophyta</taxon>
        <taxon>Pinopsida</taxon>
        <taxon>Pinidae</taxon>
        <taxon>Conifers II</taxon>
        <taxon>Cupressales</taxon>
        <taxon>Taxaceae</taxon>
        <taxon>Taxus</taxon>
    </lineage>
</organism>
<evidence type="ECO:0000313" key="2">
    <source>
        <dbReference type="EMBL" id="KAH9311498.1"/>
    </source>
</evidence>
<evidence type="ECO:0000256" key="1">
    <source>
        <dbReference type="SAM" id="MobiDB-lite"/>
    </source>
</evidence>
<dbReference type="EMBL" id="JAHRHJ020000006">
    <property type="protein sequence ID" value="KAH9311498.1"/>
    <property type="molecule type" value="Genomic_DNA"/>
</dbReference>